<organism evidence="3 4">
    <name type="scientific">Sorangium cellulosum</name>
    <name type="common">Polyangium cellulosum</name>
    <dbReference type="NCBI Taxonomy" id="56"/>
    <lineage>
        <taxon>Bacteria</taxon>
        <taxon>Pseudomonadati</taxon>
        <taxon>Myxococcota</taxon>
        <taxon>Polyangia</taxon>
        <taxon>Polyangiales</taxon>
        <taxon>Polyangiaceae</taxon>
        <taxon>Sorangium</taxon>
    </lineage>
</organism>
<dbReference type="Pfam" id="PF01075">
    <property type="entry name" value="Glyco_transf_9"/>
    <property type="match status" value="1"/>
</dbReference>
<dbReference type="SUPFAM" id="SSF53756">
    <property type="entry name" value="UDP-Glycosyltransferase/glycogen phosphorylase"/>
    <property type="match status" value="1"/>
</dbReference>
<evidence type="ECO:0000313" key="3">
    <source>
        <dbReference type="EMBL" id="AUX34180.1"/>
    </source>
</evidence>
<dbReference type="GO" id="GO:0005829">
    <property type="term" value="C:cytosol"/>
    <property type="evidence" value="ECO:0007669"/>
    <property type="project" value="TreeGrafter"/>
</dbReference>
<dbReference type="Gene3D" id="3.40.50.2000">
    <property type="entry name" value="Glycogen Phosphorylase B"/>
    <property type="match status" value="1"/>
</dbReference>
<accession>A0A4P2QUV5</accession>
<gene>
    <name evidence="3" type="ORF">SOCE836_063490</name>
</gene>
<dbReference type="GO" id="GO:0009244">
    <property type="term" value="P:lipopolysaccharide core region biosynthetic process"/>
    <property type="evidence" value="ECO:0007669"/>
    <property type="project" value="TreeGrafter"/>
</dbReference>
<proteinExistence type="predicted"/>
<protein>
    <recommendedName>
        <fullName evidence="5">Heptosyltransferase</fullName>
    </recommendedName>
</protein>
<dbReference type="AlphaFoldDB" id="A0A4P2QUV5"/>
<evidence type="ECO:0000313" key="4">
    <source>
        <dbReference type="Proteomes" id="UP000295497"/>
    </source>
</evidence>
<dbReference type="GO" id="GO:0008713">
    <property type="term" value="F:ADP-heptose-lipopolysaccharide heptosyltransferase activity"/>
    <property type="evidence" value="ECO:0007669"/>
    <property type="project" value="TreeGrafter"/>
</dbReference>
<sequence>MTLRDSAGRVTPVGGTHGQGATLSVARFHGLGNVLMLLPVLRALQQSGRRVELVTHAAWAPALRALSTGLHVHTERREGTLDLDQATSSVRPSEHRTDEFADLLGVPRRHWPILVRVPAAWAEPFHRSRGPVVFAPEAAHPSRRWPIAYARQVAALLQGRPLWLTGLSQEPMIPCDEDLRGRLSLQELFGSIAAASAVIGMDSAVVQIAMMLGVPVVAIFGGVDPRFRILPDARAVALVGRATCRPCNKNETCGGAYDCIRRIQASDVMEALERLPAVRHREIWER</sequence>
<reference evidence="3 4" key="1">
    <citation type="submission" date="2015-09" db="EMBL/GenBank/DDBJ databases">
        <title>Sorangium comparison.</title>
        <authorList>
            <person name="Zaburannyi N."/>
            <person name="Bunk B."/>
            <person name="Overmann J."/>
            <person name="Mueller R."/>
        </authorList>
    </citation>
    <scope>NUCLEOTIDE SEQUENCE [LARGE SCALE GENOMIC DNA]</scope>
    <source>
        <strain evidence="3 4">So ce836</strain>
    </source>
</reference>
<dbReference type="Proteomes" id="UP000295497">
    <property type="component" value="Chromosome"/>
</dbReference>
<keyword evidence="2" id="KW-0808">Transferase</keyword>
<dbReference type="EMBL" id="CP012672">
    <property type="protein sequence ID" value="AUX34180.1"/>
    <property type="molecule type" value="Genomic_DNA"/>
</dbReference>
<evidence type="ECO:0000256" key="2">
    <source>
        <dbReference type="ARBA" id="ARBA00022679"/>
    </source>
</evidence>
<dbReference type="PANTHER" id="PTHR30160">
    <property type="entry name" value="TETRAACYLDISACCHARIDE 4'-KINASE-RELATED"/>
    <property type="match status" value="1"/>
</dbReference>
<name>A0A4P2QUV5_SORCE</name>
<keyword evidence="1" id="KW-0328">Glycosyltransferase</keyword>
<evidence type="ECO:0000256" key="1">
    <source>
        <dbReference type="ARBA" id="ARBA00022676"/>
    </source>
</evidence>
<dbReference type="InterPro" id="IPR002201">
    <property type="entry name" value="Glyco_trans_9"/>
</dbReference>
<dbReference type="InterPro" id="IPR051199">
    <property type="entry name" value="LPS_LOS_Heptosyltrfase"/>
</dbReference>
<dbReference type="CDD" id="cd03789">
    <property type="entry name" value="GT9_LPS_heptosyltransferase"/>
    <property type="match status" value="1"/>
</dbReference>
<evidence type="ECO:0008006" key="5">
    <source>
        <dbReference type="Google" id="ProtNLM"/>
    </source>
</evidence>